<accession>C4Z665</accession>
<evidence type="ECO:0000313" key="1">
    <source>
        <dbReference type="EMBL" id="ACR73457.1"/>
    </source>
</evidence>
<keyword evidence="2" id="KW-1185">Reference proteome</keyword>
<dbReference type="AlphaFoldDB" id="C4Z665"/>
<sequence length="336" mass="39087">MPLFKYDAKYIRKALSKDRLGGVCLFNFCGEGETLLPHEVIDILKEILTEGHYVELVTNMTLSNRINEILQFDDDILSKLEFKCSFHYAELIRSGLLNTYIENVKRVIKSKASVTIEMVPDDSLIGQIPQIKELCIKNFGALCHITIPRDERTSKMKKLTSLSDKDFYNVWNKEFDSNMFRFKYSTFNIKRKEFCYAGDWALFLNLATGEAKQCYKSFYSQNIYRDLSKPIVFKPIGHMCLSPHCFNSHALMTLGLIPEIDTPNYESMRNRVMVNGDQWIKKDMKEIMSQKLSDDNKELSNIKKNFISIKNIIEAPYGAIKQVGKKYQKRIKDKLR</sequence>
<protein>
    <recommendedName>
        <fullName evidence="3">Radical SAM protein</fullName>
    </recommendedName>
</protein>
<dbReference type="EMBL" id="CP001106">
    <property type="protein sequence ID" value="ACR73457.1"/>
    <property type="molecule type" value="Genomic_DNA"/>
</dbReference>
<dbReference type="KEGG" id="eel:EUBELI_20312"/>
<geneLocation type="plasmid" evidence="2">
    <name>pEubeli2</name>
</geneLocation>
<dbReference type="Gene3D" id="3.20.20.70">
    <property type="entry name" value="Aldolase class I"/>
    <property type="match status" value="1"/>
</dbReference>
<name>C4Z665_LACE2</name>
<dbReference type="SUPFAM" id="SSF102114">
    <property type="entry name" value="Radical SAM enzymes"/>
    <property type="match status" value="1"/>
</dbReference>
<evidence type="ECO:0008006" key="3">
    <source>
        <dbReference type="Google" id="ProtNLM"/>
    </source>
</evidence>
<dbReference type="InterPro" id="IPR013785">
    <property type="entry name" value="Aldolase_TIM"/>
</dbReference>
<dbReference type="InterPro" id="IPR058240">
    <property type="entry name" value="rSAM_sf"/>
</dbReference>
<evidence type="ECO:0000313" key="2">
    <source>
        <dbReference type="Proteomes" id="UP000001476"/>
    </source>
</evidence>
<keyword evidence="1" id="KW-0614">Plasmid</keyword>
<proteinExistence type="predicted"/>
<reference evidence="1 2" key="1">
    <citation type="journal article" date="2009" name="Proc. Natl. Acad. Sci. U.S.A.">
        <title>Characterizing a model human gut microbiota composed of members of its two dominant bacterial phyla.</title>
        <authorList>
            <person name="Mahowald M.A."/>
            <person name="Rey F.E."/>
            <person name="Seedorf H."/>
            <person name="Turnbaugh P.J."/>
            <person name="Fulton R.S."/>
            <person name="Wollam A."/>
            <person name="Shah N."/>
            <person name="Wang C."/>
            <person name="Magrini V."/>
            <person name="Wilson R.K."/>
            <person name="Cantarel B.L."/>
            <person name="Coutinho P.M."/>
            <person name="Henrissat B."/>
            <person name="Crock L.W."/>
            <person name="Russell A."/>
            <person name="Verberkmoes N.C."/>
            <person name="Hettich R.L."/>
            <person name="Gordon J.I."/>
        </authorList>
    </citation>
    <scope>NUCLEOTIDE SEQUENCE [LARGE SCALE GENOMIC DNA]</scope>
    <source>
        <strain evidence="2">ATCC 27750 / DSM 3376 / VPI C15-48 / C15-B4</strain>
        <plasmid evidence="1">unnamed</plasmid>
    </source>
</reference>
<dbReference type="HOGENOM" id="CLU_051823_0_0_9"/>
<dbReference type="eggNOG" id="COG0535">
    <property type="taxonomic scope" value="Bacteria"/>
</dbReference>
<dbReference type="Proteomes" id="UP000001476">
    <property type="component" value="Plasmid pEubeli2"/>
</dbReference>
<gene>
    <name evidence="1" type="ordered locus">EUBELI_20312</name>
</gene>
<organism evidence="1 2">
    <name type="scientific">Lachnospira eligens (strain ATCC 27750 / DSM 3376 / VPI C15-48 / C15-B4)</name>
    <name type="common">Eubacterium eligens</name>
    <dbReference type="NCBI Taxonomy" id="515620"/>
    <lineage>
        <taxon>Bacteria</taxon>
        <taxon>Bacillati</taxon>
        <taxon>Bacillota</taxon>
        <taxon>Clostridia</taxon>
        <taxon>Lachnospirales</taxon>
        <taxon>Lachnospiraceae</taxon>
        <taxon>Lachnospira</taxon>
    </lineage>
</organism>